<organism evidence="11 12">
    <name type="scientific">Tistrella bauzanensis</name>
    <dbReference type="NCBI Taxonomy" id="657419"/>
    <lineage>
        <taxon>Bacteria</taxon>
        <taxon>Pseudomonadati</taxon>
        <taxon>Pseudomonadota</taxon>
        <taxon>Alphaproteobacteria</taxon>
        <taxon>Geminicoccales</taxon>
        <taxon>Geminicoccaceae</taxon>
        <taxon>Tistrella</taxon>
    </lineage>
</organism>
<keyword evidence="2 9" id="KW-0813">Transport</keyword>
<keyword evidence="4 9" id="KW-0812">Transmembrane</keyword>
<comment type="caution">
    <text evidence="11">The sequence shown here is derived from an EMBL/GenBank/DDBJ whole genome shotgun (WGS) entry which is preliminary data.</text>
</comment>
<evidence type="ECO:0000256" key="8">
    <source>
        <dbReference type="ARBA" id="ARBA00023136"/>
    </source>
</evidence>
<keyword evidence="5" id="KW-0571">Peptide transport</keyword>
<feature type="transmembrane region" description="Helical" evidence="9">
    <location>
        <begin position="16"/>
        <end position="37"/>
    </location>
</feature>
<feature type="transmembrane region" description="Helical" evidence="9">
    <location>
        <begin position="245"/>
        <end position="266"/>
    </location>
</feature>
<feature type="transmembrane region" description="Helical" evidence="9">
    <location>
        <begin position="82"/>
        <end position="106"/>
    </location>
</feature>
<evidence type="ECO:0000256" key="6">
    <source>
        <dbReference type="ARBA" id="ARBA00022927"/>
    </source>
</evidence>
<protein>
    <submittedName>
        <fullName evidence="11">Peptide ABC transporter permease</fullName>
    </submittedName>
</protein>
<dbReference type="SUPFAM" id="SSF161098">
    <property type="entry name" value="MetI-like"/>
    <property type="match status" value="1"/>
</dbReference>
<feature type="transmembrane region" description="Helical" evidence="9">
    <location>
        <begin position="187"/>
        <end position="213"/>
    </location>
</feature>
<evidence type="ECO:0000256" key="1">
    <source>
        <dbReference type="ARBA" id="ARBA00004651"/>
    </source>
</evidence>
<reference evidence="12" key="1">
    <citation type="journal article" date="2019" name="Int. J. Syst. Evol. Microbiol.">
        <title>The Global Catalogue of Microorganisms (GCM) 10K type strain sequencing project: providing services to taxonomists for standard genome sequencing and annotation.</title>
        <authorList>
            <consortium name="The Broad Institute Genomics Platform"/>
            <consortium name="The Broad Institute Genome Sequencing Center for Infectious Disease"/>
            <person name="Wu L."/>
            <person name="Ma J."/>
        </authorList>
    </citation>
    <scope>NUCLEOTIDE SEQUENCE [LARGE SCALE GENOMIC DNA]</scope>
    <source>
        <strain evidence="12">CGMCC 1.10188</strain>
    </source>
</reference>
<name>A0ABQ1JAT3_9PROT</name>
<dbReference type="EMBL" id="BMDZ01000107">
    <property type="protein sequence ID" value="GGB61835.1"/>
    <property type="molecule type" value="Genomic_DNA"/>
</dbReference>
<feature type="domain" description="ABC transmembrane type-1" evidence="10">
    <location>
        <begin position="78"/>
        <end position="267"/>
    </location>
</feature>
<dbReference type="InterPro" id="IPR035906">
    <property type="entry name" value="MetI-like_sf"/>
</dbReference>
<dbReference type="InterPro" id="IPR000515">
    <property type="entry name" value="MetI-like"/>
</dbReference>
<proteinExistence type="inferred from homology"/>
<evidence type="ECO:0000259" key="10">
    <source>
        <dbReference type="PROSITE" id="PS50928"/>
    </source>
</evidence>
<evidence type="ECO:0000256" key="7">
    <source>
        <dbReference type="ARBA" id="ARBA00022989"/>
    </source>
</evidence>
<feature type="transmembrane region" description="Helical" evidence="9">
    <location>
        <begin position="126"/>
        <end position="150"/>
    </location>
</feature>
<evidence type="ECO:0000256" key="9">
    <source>
        <dbReference type="RuleBase" id="RU363032"/>
    </source>
</evidence>
<sequence length="282" mass="30032">MASARPQTRRGPGLELVLGVILAGGMTALVLLSPLLFPDGGETINLMARLTLPFQSWAHPLGTDPLGRDVLARVVNGGKISLLVGFTSVAGAVAIGVVMGLIAGYYRGISDMVVMRFADVQLALPFILLAITFIAIVGGGLVNTIILLIASQWVQYARLVRGSVLSLADREFIHAARAIGVRDIRILFIHLLPNLAGPVVVLMTLNVATNILLESSLTFLGLGVDPTIPSWGGMLADGRTYLQNAWWVSVFPGLAILLTVLGLNLLGDWLRDRLDPTGRTQA</sequence>
<keyword evidence="6" id="KW-0653">Protein transport</keyword>
<dbReference type="PROSITE" id="PS50928">
    <property type="entry name" value="ABC_TM1"/>
    <property type="match status" value="1"/>
</dbReference>
<dbReference type="PANTHER" id="PTHR43386">
    <property type="entry name" value="OLIGOPEPTIDE TRANSPORT SYSTEM PERMEASE PROTEIN APPC"/>
    <property type="match status" value="1"/>
</dbReference>
<gene>
    <name evidence="11" type="ORF">GCM10011505_48080</name>
</gene>
<dbReference type="Gene3D" id="1.10.3720.10">
    <property type="entry name" value="MetI-like"/>
    <property type="match status" value="1"/>
</dbReference>
<keyword evidence="7 9" id="KW-1133">Transmembrane helix</keyword>
<dbReference type="RefSeq" id="WP_188582799.1">
    <property type="nucleotide sequence ID" value="NZ_BMDZ01000107.1"/>
</dbReference>
<dbReference type="CDD" id="cd06261">
    <property type="entry name" value="TM_PBP2"/>
    <property type="match status" value="1"/>
</dbReference>
<comment type="similarity">
    <text evidence="9">Belongs to the binding-protein-dependent transport system permease family.</text>
</comment>
<dbReference type="PANTHER" id="PTHR43386:SF1">
    <property type="entry name" value="D,D-DIPEPTIDE TRANSPORT SYSTEM PERMEASE PROTEIN DDPC-RELATED"/>
    <property type="match status" value="1"/>
</dbReference>
<evidence type="ECO:0000256" key="3">
    <source>
        <dbReference type="ARBA" id="ARBA00022475"/>
    </source>
</evidence>
<accession>A0ABQ1JAT3</accession>
<keyword evidence="3" id="KW-1003">Cell membrane</keyword>
<evidence type="ECO:0000256" key="4">
    <source>
        <dbReference type="ARBA" id="ARBA00022692"/>
    </source>
</evidence>
<evidence type="ECO:0000256" key="5">
    <source>
        <dbReference type="ARBA" id="ARBA00022856"/>
    </source>
</evidence>
<evidence type="ECO:0000256" key="2">
    <source>
        <dbReference type="ARBA" id="ARBA00022448"/>
    </source>
</evidence>
<dbReference type="InterPro" id="IPR050366">
    <property type="entry name" value="BP-dependent_transpt_permease"/>
</dbReference>
<keyword evidence="12" id="KW-1185">Reference proteome</keyword>
<evidence type="ECO:0000313" key="11">
    <source>
        <dbReference type="EMBL" id="GGB61835.1"/>
    </source>
</evidence>
<comment type="subcellular location">
    <subcellularLocation>
        <location evidence="1 9">Cell membrane</location>
        <topology evidence="1 9">Multi-pass membrane protein</topology>
    </subcellularLocation>
</comment>
<keyword evidence="8 9" id="KW-0472">Membrane</keyword>
<evidence type="ECO:0000313" key="12">
    <source>
        <dbReference type="Proteomes" id="UP000603352"/>
    </source>
</evidence>
<dbReference type="Proteomes" id="UP000603352">
    <property type="component" value="Unassembled WGS sequence"/>
</dbReference>
<dbReference type="Pfam" id="PF00528">
    <property type="entry name" value="BPD_transp_1"/>
    <property type="match status" value="1"/>
</dbReference>